<dbReference type="GO" id="GO:0005634">
    <property type="term" value="C:nucleus"/>
    <property type="evidence" value="ECO:0007669"/>
    <property type="project" value="TreeGrafter"/>
</dbReference>
<protein>
    <submittedName>
        <fullName evidence="2">AT-rich interactive domain-containing protein 4A</fullName>
    </submittedName>
</protein>
<dbReference type="Proteomes" id="UP000440578">
    <property type="component" value="Unassembled WGS sequence"/>
</dbReference>
<gene>
    <name evidence="2" type="primary">ARID4A</name>
    <name evidence="2" type="ORF">FJT64_014660</name>
</gene>
<dbReference type="GO" id="GO:0006357">
    <property type="term" value="P:regulation of transcription by RNA polymerase II"/>
    <property type="evidence" value="ECO:0007669"/>
    <property type="project" value="TreeGrafter"/>
</dbReference>
<sequence>MFSKHPPLTLFIMLHSVTVSVWVASSAAPRRAQRAAGRMARIQADDPAYPAYLEVGTEVSAKYRGAFCEAKVRKVVKQVKAKVNLKFNMGTVVVSDEHIKGRLHVGSSVEVKTS</sequence>
<dbReference type="Gene3D" id="2.30.30.140">
    <property type="match status" value="1"/>
</dbReference>
<evidence type="ECO:0000256" key="1">
    <source>
        <dbReference type="SAM" id="SignalP"/>
    </source>
</evidence>
<dbReference type="PANTHER" id="PTHR13964">
    <property type="entry name" value="RBP-RELATED"/>
    <property type="match status" value="1"/>
</dbReference>
<feature type="signal peptide" evidence="1">
    <location>
        <begin position="1"/>
        <end position="27"/>
    </location>
</feature>
<reference evidence="2 3" key="1">
    <citation type="submission" date="2019-07" db="EMBL/GenBank/DDBJ databases">
        <title>Draft genome assembly of a fouling barnacle, Amphibalanus amphitrite (Darwin, 1854): The first reference genome for Thecostraca.</title>
        <authorList>
            <person name="Kim W."/>
        </authorList>
    </citation>
    <scope>NUCLEOTIDE SEQUENCE [LARGE SCALE GENOMIC DNA]</scope>
    <source>
        <strain evidence="2">SNU_AA5</strain>
        <tissue evidence="2">Soma without cirri and trophi</tissue>
    </source>
</reference>
<keyword evidence="3" id="KW-1185">Reference proteome</keyword>
<proteinExistence type="predicted"/>
<evidence type="ECO:0000313" key="3">
    <source>
        <dbReference type="Proteomes" id="UP000440578"/>
    </source>
</evidence>
<keyword evidence="1" id="KW-0732">Signal</keyword>
<accession>A0A6A4UYG7</accession>
<feature type="chain" id="PRO_5025604266" evidence="1">
    <location>
        <begin position="28"/>
        <end position="114"/>
    </location>
</feature>
<dbReference type="GO" id="GO:0000976">
    <property type="term" value="F:transcription cis-regulatory region binding"/>
    <property type="evidence" value="ECO:0007669"/>
    <property type="project" value="TreeGrafter"/>
</dbReference>
<dbReference type="InterPro" id="IPR051232">
    <property type="entry name" value="ARID/SWI1_ChromRemod"/>
</dbReference>
<dbReference type="PANTHER" id="PTHR13964:SF27">
    <property type="entry name" value="HAT-TRICK, ISOFORM D"/>
    <property type="match status" value="1"/>
</dbReference>
<evidence type="ECO:0000313" key="2">
    <source>
        <dbReference type="EMBL" id="KAF0286893.1"/>
    </source>
</evidence>
<dbReference type="AlphaFoldDB" id="A0A6A4UYG7"/>
<name>A0A6A4UYG7_AMPAM</name>
<dbReference type="EMBL" id="VIIS01002223">
    <property type="protein sequence ID" value="KAF0286893.1"/>
    <property type="molecule type" value="Genomic_DNA"/>
</dbReference>
<comment type="caution">
    <text evidence="2">The sequence shown here is derived from an EMBL/GenBank/DDBJ whole genome shotgun (WGS) entry which is preliminary data.</text>
</comment>
<dbReference type="OrthoDB" id="10068428at2759"/>
<organism evidence="2 3">
    <name type="scientific">Amphibalanus amphitrite</name>
    <name type="common">Striped barnacle</name>
    <name type="synonym">Balanus amphitrite</name>
    <dbReference type="NCBI Taxonomy" id="1232801"/>
    <lineage>
        <taxon>Eukaryota</taxon>
        <taxon>Metazoa</taxon>
        <taxon>Ecdysozoa</taxon>
        <taxon>Arthropoda</taxon>
        <taxon>Crustacea</taxon>
        <taxon>Multicrustacea</taxon>
        <taxon>Cirripedia</taxon>
        <taxon>Thoracica</taxon>
        <taxon>Thoracicalcarea</taxon>
        <taxon>Balanomorpha</taxon>
        <taxon>Balanoidea</taxon>
        <taxon>Balanidae</taxon>
        <taxon>Amphibalaninae</taxon>
        <taxon>Amphibalanus</taxon>
    </lineage>
</organism>